<feature type="domain" description="DDE Tnp4" evidence="3">
    <location>
        <begin position="52"/>
        <end position="107"/>
    </location>
</feature>
<dbReference type="InterPro" id="IPR027806">
    <property type="entry name" value="HARBI1_dom"/>
</dbReference>
<name>A0A151J5E6_9HYME</name>
<evidence type="ECO:0000256" key="2">
    <source>
        <dbReference type="ARBA" id="ARBA00022723"/>
    </source>
</evidence>
<evidence type="ECO:0000259" key="3">
    <source>
        <dbReference type="Pfam" id="PF13359"/>
    </source>
</evidence>
<gene>
    <name evidence="4" type="ORF">ALC57_09552</name>
</gene>
<dbReference type="Pfam" id="PF13359">
    <property type="entry name" value="DDE_Tnp_4"/>
    <property type="match status" value="1"/>
</dbReference>
<evidence type="ECO:0000313" key="5">
    <source>
        <dbReference type="Proteomes" id="UP000078492"/>
    </source>
</evidence>
<comment type="cofactor">
    <cofactor evidence="1">
        <name>a divalent metal cation</name>
        <dbReference type="ChEBI" id="CHEBI:60240"/>
    </cofactor>
</comment>
<evidence type="ECO:0000256" key="1">
    <source>
        <dbReference type="ARBA" id="ARBA00001968"/>
    </source>
</evidence>
<keyword evidence="2" id="KW-0479">Metal-binding</keyword>
<protein>
    <recommendedName>
        <fullName evidence="3">DDE Tnp4 domain-containing protein</fullName>
    </recommendedName>
</protein>
<keyword evidence="5" id="KW-1185">Reference proteome</keyword>
<dbReference type="STRING" id="471704.A0A151J5E6"/>
<reference evidence="4 5" key="1">
    <citation type="submission" date="2015-09" db="EMBL/GenBank/DDBJ databases">
        <title>Trachymyrmex cornetzi WGS genome.</title>
        <authorList>
            <person name="Nygaard S."/>
            <person name="Hu H."/>
            <person name="Boomsma J."/>
            <person name="Zhang G."/>
        </authorList>
    </citation>
    <scope>NUCLEOTIDE SEQUENCE [LARGE SCALE GENOMIC DNA]</scope>
    <source>
        <strain evidence="4">Tcor2-1</strain>
        <tissue evidence="4">Whole body</tissue>
    </source>
</reference>
<accession>A0A151J5E6</accession>
<proteinExistence type="predicted"/>
<sequence>MKKRQKKKSQKQRLWVSLLIQKRKRHGFYHALLPTLRLEDLRFQNYFRMCPNNAGSNFYNYKNSYSIVLLAICEAHYNFLFMDIGAYGRRSDGGVFKESTFGQKFEASTMKVSNEECIYAGGPLLPWQVYRKSIIASVNTTISMIKSTIYLHNWLHKNSKNDFYVTSDLLDKEPTDGVHITGSWKTIIENGCAFTDVFNYGTHNSTRKAIRIRELFCQYFNNEGAVPWQWDQ</sequence>
<dbReference type="GO" id="GO:0046872">
    <property type="term" value="F:metal ion binding"/>
    <property type="evidence" value="ECO:0007669"/>
    <property type="project" value="UniProtKB-KW"/>
</dbReference>
<organism evidence="4 5">
    <name type="scientific">Trachymyrmex cornetzi</name>
    <dbReference type="NCBI Taxonomy" id="471704"/>
    <lineage>
        <taxon>Eukaryota</taxon>
        <taxon>Metazoa</taxon>
        <taxon>Ecdysozoa</taxon>
        <taxon>Arthropoda</taxon>
        <taxon>Hexapoda</taxon>
        <taxon>Insecta</taxon>
        <taxon>Pterygota</taxon>
        <taxon>Neoptera</taxon>
        <taxon>Endopterygota</taxon>
        <taxon>Hymenoptera</taxon>
        <taxon>Apocrita</taxon>
        <taxon>Aculeata</taxon>
        <taxon>Formicoidea</taxon>
        <taxon>Formicidae</taxon>
        <taxon>Myrmicinae</taxon>
        <taxon>Trachymyrmex</taxon>
    </lineage>
</organism>
<evidence type="ECO:0000313" key="4">
    <source>
        <dbReference type="EMBL" id="KYN18151.1"/>
    </source>
</evidence>
<dbReference type="Proteomes" id="UP000078492">
    <property type="component" value="Unassembled WGS sequence"/>
</dbReference>
<dbReference type="EMBL" id="KQ980036">
    <property type="protein sequence ID" value="KYN18151.1"/>
    <property type="molecule type" value="Genomic_DNA"/>
</dbReference>
<dbReference type="AlphaFoldDB" id="A0A151J5E6"/>